<gene>
    <name evidence="10" type="ORF">B0T23DRAFT_323086</name>
</gene>
<dbReference type="PROSITE" id="PS51873">
    <property type="entry name" value="TRIAD"/>
    <property type="match status" value="1"/>
</dbReference>
<evidence type="ECO:0000256" key="1">
    <source>
        <dbReference type="ARBA" id="ARBA00004906"/>
    </source>
</evidence>
<keyword evidence="7" id="KW-0862">Zinc</keyword>
<evidence type="ECO:0000256" key="2">
    <source>
        <dbReference type="ARBA" id="ARBA00022679"/>
    </source>
</evidence>
<dbReference type="Pfam" id="PF25454">
    <property type="entry name" value="zf-C3HC4_IRF-2BP1_2"/>
    <property type="match status" value="1"/>
</dbReference>
<evidence type="ECO:0000259" key="9">
    <source>
        <dbReference type="PROSITE" id="PS51873"/>
    </source>
</evidence>
<keyword evidence="11" id="KW-1185">Reference proteome</keyword>
<dbReference type="PANTHER" id="PTHR22770">
    <property type="entry name" value="UBIQUITIN CONJUGATING ENZYME 7 INTERACTING PROTEIN-RELATED"/>
    <property type="match status" value="1"/>
</dbReference>
<dbReference type="GeneID" id="87872956"/>
<evidence type="ECO:0000256" key="7">
    <source>
        <dbReference type="ARBA" id="ARBA00022833"/>
    </source>
</evidence>
<dbReference type="CDD" id="cd20339">
    <property type="entry name" value="BRcat_RBR_RNF216"/>
    <property type="match status" value="1"/>
</dbReference>
<comment type="pathway">
    <text evidence="1">Protein modification; protein ubiquitination.</text>
</comment>
<name>A0AAJ0I1U0_9PEZI</name>
<feature type="region of interest" description="Disordered" evidence="8">
    <location>
        <begin position="126"/>
        <end position="145"/>
    </location>
</feature>
<evidence type="ECO:0000256" key="8">
    <source>
        <dbReference type="SAM" id="MobiDB-lite"/>
    </source>
</evidence>
<dbReference type="PANTHER" id="PTHR22770:SF47">
    <property type="entry name" value="E3 UBIQUITIN-PROTEIN LIGASE RNF216"/>
    <property type="match status" value="1"/>
</dbReference>
<evidence type="ECO:0000313" key="11">
    <source>
        <dbReference type="Proteomes" id="UP001285908"/>
    </source>
</evidence>
<reference evidence="10 11" key="1">
    <citation type="journal article" date="2023" name="Mol. Phylogenet. Evol.">
        <title>Genome-scale phylogeny and comparative genomics of the fungal order Sordariales.</title>
        <authorList>
            <person name="Hensen N."/>
            <person name="Bonometti L."/>
            <person name="Westerberg I."/>
            <person name="Brannstrom I.O."/>
            <person name="Guillou S."/>
            <person name="Cros-Aarteil S."/>
            <person name="Calhoun S."/>
            <person name="Haridas S."/>
            <person name="Kuo A."/>
            <person name="Mondo S."/>
            <person name="Pangilinan J."/>
            <person name="Riley R."/>
            <person name="LaButti K."/>
            <person name="Andreopoulos B."/>
            <person name="Lipzen A."/>
            <person name="Chen C."/>
            <person name="Yan M."/>
            <person name="Daum C."/>
            <person name="Ng V."/>
            <person name="Clum A."/>
            <person name="Steindorff A."/>
            <person name="Ohm R.A."/>
            <person name="Martin F."/>
            <person name="Silar P."/>
            <person name="Natvig D.O."/>
            <person name="Lalanne C."/>
            <person name="Gautier V."/>
            <person name="Ament-Velasquez S.L."/>
            <person name="Kruys A."/>
            <person name="Hutchinson M.I."/>
            <person name="Powell A.J."/>
            <person name="Barry K."/>
            <person name="Miller A.N."/>
            <person name="Grigoriev I.V."/>
            <person name="Debuchy R."/>
            <person name="Gladieux P."/>
            <person name="Hiltunen Thoren M."/>
            <person name="Johannesson H."/>
        </authorList>
    </citation>
    <scope>NUCLEOTIDE SEQUENCE [LARGE SCALE GENOMIC DNA]</scope>
    <source>
        <strain evidence="10 11">FGSC 10403</strain>
    </source>
</reference>
<dbReference type="InterPro" id="IPR047545">
    <property type="entry name" value="BRcat_RBR_RNF216"/>
</dbReference>
<keyword evidence="2" id="KW-0808">Transferase</keyword>
<keyword evidence="4" id="KW-0677">Repeat</keyword>
<feature type="compositionally biased region" description="Basic and acidic residues" evidence="8">
    <location>
        <begin position="134"/>
        <end position="145"/>
    </location>
</feature>
<dbReference type="Pfam" id="PF26200">
    <property type="entry name" value="Rcat_RNF216"/>
    <property type="match status" value="1"/>
</dbReference>
<evidence type="ECO:0000256" key="6">
    <source>
        <dbReference type="ARBA" id="ARBA00022786"/>
    </source>
</evidence>
<evidence type="ECO:0000313" key="10">
    <source>
        <dbReference type="EMBL" id="KAK3487579.1"/>
    </source>
</evidence>
<dbReference type="SUPFAM" id="SSF57850">
    <property type="entry name" value="RING/U-box"/>
    <property type="match status" value="1"/>
</dbReference>
<dbReference type="CDD" id="cd20353">
    <property type="entry name" value="Rcat_RBR_RNF216"/>
    <property type="match status" value="1"/>
</dbReference>
<keyword evidence="6" id="KW-0833">Ubl conjugation pathway</keyword>
<dbReference type="GO" id="GO:0008270">
    <property type="term" value="F:zinc ion binding"/>
    <property type="evidence" value="ECO:0007669"/>
    <property type="project" value="UniProtKB-KW"/>
</dbReference>
<feature type="domain" description="RING-type" evidence="9">
    <location>
        <begin position="287"/>
        <end position="511"/>
    </location>
</feature>
<evidence type="ECO:0000256" key="3">
    <source>
        <dbReference type="ARBA" id="ARBA00022723"/>
    </source>
</evidence>
<dbReference type="EMBL" id="JAULSX010000007">
    <property type="protein sequence ID" value="KAK3487579.1"/>
    <property type="molecule type" value="Genomic_DNA"/>
</dbReference>
<evidence type="ECO:0000256" key="5">
    <source>
        <dbReference type="ARBA" id="ARBA00022771"/>
    </source>
</evidence>
<evidence type="ECO:0000256" key="4">
    <source>
        <dbReference type="ARBA" id="ARBA00022737"/>
    </source>
</evidence>
<dbReference type="InterPro" id="IPR051628">
    <property type="entry name" value="LUBAC_E3_Ligases"/>
</dbReference>
<protein>
    <recommendedName>
        <fullName evidence="9">RING-type domain-containing protein</fullName>
    </recommendedName>
</protein>
<dbReference type="AlphaFoldDB" id="A0AAJ0I1U0"/>
<accession>A0AAJ0I1U0</accession>
<proteinExistence type="predicted"/>
<dbReference type="InterPro" id="IPR044066">
    <property type="entry name" value="TRIAD_supradom"/>
</dbReference>
<comment type="caution">
    <text evidence="10">The sequence shown here is derived from an EMBL/GenBank/DDBJ whole genome shotgun (WGS) entry which is preliminary data.</text>
</comment>
<dbReference type="Gene3D" id="1.20.120.1750">
    <property type="match status" value="1"/>
</dbReference>
<keyword evidence="5" id="KW-0863">Zinc-finger</keyword>
<dbReference type="GO" id="GO:0016740">
    <property type="term" value="F:transferase activity"/>
    <property type="evidence" value="ECO:0007669"/>
    <property type="project" value="UniProtKB-KW"/>
</dbReference>
<dbReference type="InterPro" id="IPR057414">
    <property type="entry name" value="Zf-C3HC4_IRF-2BP1_2"/>
</dbReference>
<dbReference type="InterPro" id="IPR047546">
    <property type="entry name" value="Rcat_RBR_RNF216"/>
</dbReference>
<sequence length="820" mass="91868">MFTFLNPVILTHSNQGESSKEKADGTGWRQPLPHHHSETWFRCERYKDTNFLGRVFVDDGWPPPAVLPVPEQGPQRDQDTFLATVISLLPDVCPDYAKQQGHACGWDSELFLNRILEEEGNGTKYPRRVKKRKRDDADVGDNAKESKLQKLHEKYEGRVSQHHRDHNYSRVCRLLLREAFPKAYVGDIEEAMLTHNSSVYQTYSALHEDFSKPHGVTFRRKLYPRHKNNIEEVAIDKEDITLPGREAQQEFLAAQEVCSAKLAKDAAKEAQEREDKKNFENAKAEGAITECGCCFDELPYNRMVHCDGDTAHWFCYDCARRQAENQIGQQRYHLGCMSMDGCEATFSRDQKDLFLDDRLKRTLDQIEQNDSIRRAGIEGLETCPFCNYAAEYPPVEVNWEFECQQPECGVKSCRRCRQETHIGKSCEEAMAEAARNKGEDAKRKLEEARSLAMIRECYKCNNRFIKESGCNKMTCPRCRAMQCYVCRQPCDYNHFDDVNRGGRKGNCPLFEQQSLDDIHDKEAREAEERERKKLLEADPSIDAKELEIKFDEKLFPKRQQHAHPNGVRVAVAYPGQGPARLRHALAGGIVAQPQVGGPNQAQPGMPGAAHAHVQPVGGEADLLQQYVRLGLPPGPVRDRVMERWGRRYAQLAAQRNRGPVQPQQGQVANGYPNQGMNPGRAGHAALGIHPNPHANPALNPAPNPGQAPQAFPGVGNQVLHHNHNDHHYMLNAQFPANVPHWNPGGPGLLGLGLGPLPPNDGFGLPQMAQLAAPRLAAHPPPVAANNIPNPGVNVRSLGRAPVVAVPSRQQVPVVDLTADE</sequence>
<dbReference type="Proteomes" id="UP001285908">
    <property type="component" value="Unassembled WGS sequence"/>
</dbReference>
<dbReference type="CDD" id="cd16630">
    <property type="entry name" value="RING-HC_RBR_RNF216"/>
    <property type="match status" value="1"/>
</dbReference>
<dbReference type="InterPro" id="IPR047544">
    <property type="entry name" value="RING-HC_RBR_RNF216"/>
</dbReference>
<keyword evidence="3" id="KW-0479">Metal-binding</keyword>
<organism evidence="10 11">
    <name type="scientific">Neurospora hispaniola</name>
    <dbReference type="NCBI Taxonomy" id="588809"/>
    <lineage>
        <taxon>Eukaryota</taxon>
        <taxon>Fungi</taxon>
        <taxon>Dikarya</taxon>
        <taxon>Ascomycota</taxon>
        <taxon>Pezizomycotina</taxon>
        <taxon>Sordariomycetes</taxon>
        <taxon>Sordariomycetidae</taxon>
        <taxon>Sordariales</taxon>
        <taxon>Sordariaceae</taxon>
        <taxon>Neurospora</taxon>
    </lineage>
</organism>
<dbReference type="RefSeq" id="XP_062689706.1">
    <property type="nucleotide sequence ID" value="XM_062835334.1"/>
</dbReference>